<accession>A0ABD2NHA3</accession>
<evidence type="ECO:0008006" key="3">
    <source>
        <dbReference type="Google" id="ProtNLM"/>
    </source>
</evidence>
<comment type="caution">
    <text evidence="1">The sequence shown here is derived from an EMBL/GenBank/DDBJ whole genome shotgun (WGS) entry which is preliminary data.</text>
</comment>
<sequence>MVILLKNQQSIAETFNQFFVHEASRLTADIKSKYRFRDYLKNNKFSSASSFFIKPVVESDIVSIVSGLANKMTSGDDNIPITVIKRNINSLKAPLAYLFDMSLEQFFISFVDYHTTKALSGHGCCGSYLKKIGKTDLDICWFCDAVDGPQHIIFECTHWSTKRTTLEQEVRHSVHQGNFIRKVMSEEERFERGRGNTSEVADNAN</sequence>
<reference evidence="1 2" key="1">
    <citation type="journal article" date="2021" name="BMC Biol.">
        <title>Horizontally acquired antibacterial genes associated with adaptive radiation of ladybird beetles.</title>
        <authorList>
            <person name="Li H.S."/>
            <person name="Tang X.F."/>
            <person name="Huang Y.H."/>
            <person name="Xu Z.Y."/>
            <person name="Chen M.L."/>
            <person name="Du X.Y."/>
            <person name="Qiu B.Y."/>
            <person name="Chen P.T."/>
            <person name="Zhang W."/>
            <person name="Slipinski A."/>
            <person name="Escalona H.E."/>
            <person name="Waterhouse R.M."/>
            <person name="Zwick A."/>
            <person name="Pang H."/>
        </authorList>
    </citation>
    <scope>NUCLEOTIDE SEQUENCE [LARGE SCALE GENOMIC DNA]</scope>
    <source>
        <strain evidence="1">SYSU2018</strain>
    </source>
</reference>
<dbReference type="AlphaFoldDB" id="A0ABD2NHA3"/>
<name>A0ABD2NHA3_9CUCU</name>
<evidence type="ECO:0000313" key="1">
    <source>
        <dbReference type="EMBL" id="KAL3277790.1"/>
    </source>
</evidence>
<dbReference type="Proteomes" id="UP001516400">
    <property type="component" value="Unassembled WGS sequence"/>
</dbReference>
<gene>
    <name evidence="1" type="ORF">HHI36_013132</name>
</gene>
<evidence type="ECO:0000313" key="2">
    <source>
        <dbReference type="Proteomes" id="UP001516400"/>
    </source>
</evidence>
<keyword evidence="2" id="KW-1185">Reference proteome</keyword>
<dbReference type="EMBL" id="JABFTP020000103">
    <property type="protein sequence ID" value="KAL3277790.1"/>
    <property type="molecule type" value="Genomic_DNA"/>
</dbReference>
<organism evidence="1 2">
    <name type="scientific">Cryptolaemus montrouzieri</name>
    <dbReference type="NCBI Taxonomy" id="559131"/>
    <lineage>
        <taxon>Eukaryota</taxon>
        <taxon>Metazoa</taxon>
        <taxon>Ecdysozoa</taxon>
        <taxon>Arthropoda</taxon>
        <taxon>Hexapoda</taxon>
        <taxon>Insecta</taxon>
        <taxon>Pterygota</taxon>
        <taxon>Neoptera</taxon>
        <taxon>Endopterygota</taxon>
        <taxon>Coleoptera</taxon>
        <taxon>Polyphaga</taxon>
        <taxon>Cucujiformia</taxon>
        <taxon>Coccinelloidea</taxon>
        <taxon>Coccinellidae</taxon>
        <taxon>Scymninae</taxon>
        <taxon>Scymnini</taxon>
        <taxon>Cryptolaemus</taxon>
    </lineage>
</organism>
<protein>
    <recommendedName>
        <fullName evidence="3">Reverse transcriptase zinc-binding domain-containing protein</fullName>
    </recommendedName>
</protein>
<proteinExistence type="predicted"/>